<dbReference type="PANTHER" id="PTHR46546">
    <property type="entry name" value="SHEWANELLA-LIKE PROTEIN PHOSPHATASE 1"/>
    <property type="match status" value="1"/>
</dbReference>
<dbReference type="Gramene" id="mRNA:HanXRQr2_Chr12g0544001">
    <property type="protein sequence ID" value="mRNA:HanXRQr2_Chr12g0544001"/>
    <property type="gene ID" value="HanXRQr2_Chr12g0544001"/>
</dbReference>
<dbReference type="InParanoid" id="A0A251T359"/>
<evidence type="ECO:0000313" key="2">
    <source>
        <dbReference type="EMBL" id="OTG05249.1"/>
    </source>
</evidence>
<organism evidence="2 3">
    <name type="scientific">Helianthus annuus</name>
    <name type="common">Common sunflower</name>
    <dbReference type="NCBI Taxonomy" id="4232"/>
    <lineage>
        <taxon>Eukaryota</taxon>
        <taxon>Viridiplantae</taxon>
        <taxon>Streptophyta</taxon>
        <taxon>Embryophyta</taxon>
        <taxon>Tracheophyta</taxon>
        <taxon>Spermatophyta</taxon>
        <taxon>Magnoliopsida</taxon>
        <taxon>eudicotyledons</taxon>
        <taxon>Gunneridae</taxon>
        <taxon>Pentapetalae</taxon>
        <taxon>asterids</taxon>
        <taxon>campanulids</taxon>
        <taxon>Asterales</taxon>
        <taxon>Asteraceae</taxon>
        <taxon>Asteroideae</taxon>
        <taxon>Heliantheae alliance</taxon>
        <taxon>Heliantheae</taxon>
        <taxon>Helianthus</taxon>
    </lineage>
</organism>
<evidence type="ECO:0000313" key="3">
    <source>
        <dbReference type="Proteomes" id="UP000215914"/>
    </source>
</evidence>
<reference evidence="2" key="2">
    <citation type="submission" date="2017-02" db="EMBL/GenBank/DDBJ databases">
        <title>Sunflower complete genome.</title>
        <authorList>
            <person name="Langlade N."/>
            <person name="Munos S."/>
        </authorList>
    </citation>
    <scope>NUCLEOTIDE SEQUENCE [LARGE SCALE GENOMIC DNA]</scope>
    <source>
        <tissue evidence="2">Leaves</tissue>
    </source>
</reference>
<proteinExistence type="predicted"/>
<accession>A0A251T359</accession>
<dbReference type="Gene3D" id="3.60.21.10">
    <property type="match status" value="1"/>
</dbReference>
<protein>
    <submittedName>
        <fullName evidence="1 2">Metallo-dependent phosphatase</fullName>
    </submittedName>
</protein>
<keyword evidence="3" id="KW-1185">Reference proteome</keyword>
<reference evidence="1 3" key="1">
    <citation type="journal article" date="2017" name="Nature">
        <title>The sunflower genome provides insights into oil metabolism, flowering and Asterid evolution.</title>
        <authorList>
            <person name="Badouin H."/>
            <person name="Gouzy J."/>
            <person name="Grassa C.J."/>
            <person name="Murat F."/>
            <person name="Staton S.E."/>
            <person name="Cottret L."/>
            <person name="Lelandais-Briere C."/>
            <person name="Owens G.L."/>
            <person name="Carrere S."/>
            <person name="Mayjonade B."/>
            <person name="Legrand L."/>
            <person name="Gill N."/>
            <person name="Kane N.C."/>
            <person name="Bowers J.E."/>
            <person name="Hubner S."/>
            <person name="Bellec A."/>
            <person name="Berard A."/>
            <person name="Berges H."/>
            <person name="Blanchet N."/>
            <person name="Boniface M.C."/>
            <person name="Brunel D."/>
            <person name="Catrice O."/>
            <person name="Chaidir N."/>
            <person name="Claudel C."/>
            <person name="Donnadieu C."/>
            <person name="Faraut T."/>
            <person name="Fievet G."/>
            <person name="Helmstetter N."/>
            <person name="King M."/>
            <person name="Knapp S.J."/>
            <person name="Lai Z."/>
            <person name="Le Paslier M.C."/>
            <person name="Lippi Y."/>
            <person name="Lorenzon L."/>
            <person name="Mandel J.R."/>
            <person name="Marage G."/>
            <person name="Marchand G."/>
            <person name="Marquand E."/>
            <person name="Bret-Mestries E."/>
            <person name="Morien E."/>
            <person name="Nambeesan S."/>
            <person name="Nguyen T."/>
            <person name="Pegot-Espagnet P."/>
            <person name="Pouilly N."/>
            <person name="Raftis F."/>
            <person name="Sallet E."/>
            <person name="Schiex T."/>
            <person name="Thomas J."/>
            <person name="Vandecasteele C."/>
            <person name="Vares D."/>
            <person name="Vear F."/>
            <person name="Vautrin S."/>
            <person name="Crespi M."/>
            <person name="Mangin B."/>
            <person name="Burke J.M."/>
            <person name="Salse J."/>
            <person name="Munos S."/>
            <person name="Vincourt P."/>
            <person name="Rieseberg L.H."/>
            <person name="Langlade N.B."/>
        </authorList>
    </citation>
    <scope>NUCLEOTIDE SEQUENCE [LARGE SCALE GENOMIC DNA]</scope>
    <source>
        <strain evidence="3">cv. SF193</strain>
        <tissue evidence="1">Leaves</tissue>
    </source>
</reference>
<dbReference type="EMBL" id="MNCJ02000327">
    <property type="protein sequence ID" value="KAF5778141.1"/>
    <property type="molecule type" value="Genomic_DNA"/>
</dbReference>
<dbReference type="AlphaFoldDB" id="A0A251T359"/>
<dbReference type="EMBL" id="CM007901">
    <property type="protein sequence ID" value="OTG05249.1"/>
    <property type="molecule type" value="Genomic_DNA"/>
</dbReference>
<name>A0A251T359_HELAN</name>
<dbReference type="STRING" id="4232.A0A251T359"/>
<dbReference type="PANTHER" id="PTHR46546:SF4">
    <property type="entry name" value="SHEWANELLA-LIKE PROTEIN PHOSPHATASE 1"/>
    <property type="match status" value="1"/>
</dbReference>
<gene>
    <name evidence="2" type="ORF">HannXRQ_Chr12g0371461</name>
    <name evidence="1" type="ORF">HanXRQr2_Chr12g0544001</name>
</gene>
<reference evidence="1" key="3">
    <citation type="submission" date="2020-06" db="EMBL/GenBank/DDBJ databases">
        <title>Helianthus annuus Genome sequencing and assembly Release 2.</title>
        <authorList>
            <person name="Gouzy J."/>
            <person name="Langlade N."/>
            <person name="Munos S."/>
        </authorList>
    </citation>
    <scope>NUCLEOTIDE SEQUENCE</scope>
    <source>
        <tissue evidence="1">Leaves</tissue>
    </source>
</reference>
<dbReference type="InterPro" id="IPR029052">
    <property type="entry name" value="Metallo-depent_PP-like"/>
</dbReference>
<sequence length="129" mass="14866">MFVMIMRQKGVIARSVLLRPGGPLALELARHPVVLKVDDWVFCHGGLLPHHVTYGIEKINNEVSKWMTNVNEDDNGSQIPFIATRGYDSVVWNRSYSRNTTNLEDYNNEHASKFRSFIIFITLFVFQPK</sequence>
<dbReference type="Proteomes" id="UP000215914">
    <property type="component" value="Chromosome 12"/>
</dbReference>
<evidence type="ECO:0000313" key="1">
    <source>
        <dbReference type="EMBL" id="KAF5778141.1"/>
    </source>
</evidence>